<evidence type="ECO:0000256" key="4">
    <source>
        <dbReference type="ARBA" id="ARBA00022490"/>
    </source>
</evidence>
<organism evidence="9 10">
    <name type="scientific">Clytia hemisphaerica</name>
    <dbReference type="NCBI Taxonomy" id="252671"/>
    <lineage>
        <taxon>Eukaryota</taxon>
        <taxon>Metazoa</taxon>
        <taxon>Cnidaria</taxon>
        <taxon>Hydrozoa</taxon>
        <taxon>Hydroidolina</taxon>
        <taxon>Leptothecata</taxon>
        <taxon>Obeliida</taxon>
        <taxon>Clytiidae</taxon>
        <taxon>Clytia</taxon>
    </lineage>
</organism>
<feature type="compositionally biased region" description="Low complexity" evidence="7">
    <location>
        <begin position="352"/>
        <end position="368"/>
    </location>
</feature>
<dbReference type="GO" id="GO:0033962">
    <property type="term" value="P:P-body assembly"/>
    <property type="evidence" value="ECO:0007669"/>
    <property type="project" value="TreeGrafter"/>
</dbReference>
<dbReference type="RefSeq" id="XP_066931590.1">
    <property type="nucleotide sequence ID" value="XM_067075489.1"/>
</dbReference>
<accession>A0A7M5VH67</accession>
<dbReference type="EnsemblMetazoa" id="CLYHEMT011695.1">
    <property type="protein sequence ID" value="CLYHEMP011695.1"/>
    <property type="gene ID" value="CLYHEMG011695"/>
</dbReference>
<evidence type="ECO:0000256" key="5">
    <source>
        <dbReference type="ARBA" id="ARBA00022884"/>
    </source>
</evidence>
<evidence type="ECO:0000256" key="7">
    <source>
        <dbReference type="SAM" id="MobiDB-lite"/>
    </source>
</evidence>
<feature type="region of interest" description="Disordered" evidence="7">
    <location>
        <begin position="56"/>
        <end position="76"/>
    </location>
</feature>
<feature type="region of interest" description="Disordered" evidence="7">
    <location>
        <begin position="294"/>
        <end position="403"/>
    </location>
</feature>
<feature type="compositionally biased region" description="Basic and acidic residues" evidence="7">
    <location>
        <begin position="369"/>
        <end position="397"/>
    </location>
</feature>
<keyword evidence="4" id="KW-0963">Cytoplasm</keyword>
<evidence type="ECO:0000256" key="1">
    <source>
        <dbReference type="ARBA" id="ARBA00004123"/>
    </source>
</evidence>
<dbReference type="Proteomes" id="UP000594262">
    <property type="component" value="Unplaced"/>
</dbReference>
<dbReference type="InterPro" id="IPR019167">
    <property type="entry name" value="PAT1_dom"/>
</dbReference>
<dbReference type="GO" id="GO:0000290">
    <property type="term" value="P:deadenylation-dependent decapping of nuclear-transcribed mRNA"/>
    <property type="evidence" value="ECO:0007669"/>
    <property type="project" value="InterPro"/>
</dbReference>
<keyword evidence="10" id="KW-1185">Reference proteome</keyword>
<reference evidence="9" key="1">
    <citation type="submission" date="2021-01" db="UniProtKB">
        <authorList>
            <consortium name="EnsemblMetazoa"/>
        </authorList>
    </citation>
    <scope>IDENTIFICATION</scope>
</reference>
<dbReference type="PANTHER" id="PTHR21551">
    <property type="entry name" value="TOPOISOMERASE II-ASSOCIATED PROTEIN PAT1"/>
    <property type="match status" value="1"/>
</dbReference>
<feature type="domain" description="mRNA decay factor PAT1" evidence="8">
    <location>
        <begin position="487"/>
        <end position="636"/>
    </location>
</feature>
<evidence type="ECO:0000256" key="3">
    <source>
        <dbReference type="ARBA" id="ARBA00009138"/>
    </source>
</evidence>
<keyword evidence="6" id="KW-0539">Nucleus</keyword>
<name>A0A7M5VH67_9CNID</name>
<feature type="region of interest" description="Disordered" evidence="7">
    <location>
        <begin position="218"/>
        <end position="241"/>
    </location>
</feature>
<dbReference type="GO" id="GO:0003723">
    <property type="term" value="F:RNA binding"/>
    <property type="evidence" value="ECO:0007669"/>
    <property type="project" value="UniProtKB-KW"/>
</dbReference>
<dbReference type="Pfam" id="PF09770">
    <property type="entry name" value="PAT1"/>
    <property type="match status" value="1"/>
</dbReference>
<comment type="similarity">
    <text evidence="3">Belongs to the PAT1 family.</text>
</comment>
<feature type="region of interest" description="Disordered" evidence="7">
    <location>
        <begin position="449"/>
        <end position="468"/>
    </location>
</feature>
<dbReference type="InterPro" id="IPR039900">
    <property type="entry name" value="Pat1-like"/>
</dbReference>
<proteinExistence type="inferred from homology"/>
<dbReference type="PANTHER" id="PTHR21551:SF0">
    <property type="entry name" value="PROTEIN ASSOCIATED WITH TOPO II RELATED-1, ISOFORM A"/>
    <property type="match status" value="1"/>
</dbReference>
<evidence type="ECO:0000313" key="10">
    <source>
        <dbReference type="Proteomes" id="UP000594262"/>
    </source>
</evidence>
<evidence type="ECO:0000313" key="9">
    <source>
        <dbReference type="EnsemblMetazoa" id="CLYHEMP011695.1"/>
    </source>
</evidence>
<keyword evidence="5" id="KW-0694">RNA-binding</keyword>
<evidence type="ECO:0000259" key="8">
    <source>
        <dbReference type="Pfam" id="PF09770"/>
    </source>
</evidence>
<dbReference type="GO" id="GO:0000932">
    <property type="term" value="C:P-body"/>
    <property type="evidence" value="ECO:0007669"/>
    <property type="project" value="UniProtKB-SubCell"/>
</dbReference>
<protein>
    <recommendedName>
        <fullName evidence="8">mRNA decay factor PAT1 domain-containing protein</fullName>
    </recommendedName>
</protein>
<dbReference type="AlphaFoldDB" id="A0A7M5VH67"/>
<dbReference type="GeneID" id="136819261"/>
<dbReference type="GO" id="GO:0005634">
    <property type="term" value="C:nucleus"/>
    <property type="evidence" value="ECO:0007669"/>
    <property type="project" value="UniProtKB-SubCell"/>
</dbReference>
<dbReference type="OrthoDB" id="74835at2759"/>
<evidence type="ECO:0000256" key="6">
    <source>
        <dbReference type="ARBA" id="ARBA00023242"/>
    </source>
</evidence>
<comment type="subcellular location">
    <subcellularLocation>
        <location evidence="2">Cytoplasm</location>
        <location evidence="2">P-body</location>
    </subcellularLocation>
    <subcellularLocation>
        <location evidence="1">Nucleus</location>
    </subcellularLocation>
</comment>
<sequence>MEEQFYKQHKKDNQHDLDLLNDETFGVGDDVSDLNDDWEIQHKRFSQFLENEKIVKSSPMNIKPKGHGSTYSSYPNDDDDEEVIIESSISQLGLDDDAEESFKRHSGAHSFEFKESRESWMSPSRGHDSHSNSLKDLMSPGDGVWASPSRGLLHDGDQIVPELQRRSKEEDENIIKKLFGGHDLKAAKGSVVSAPAKPINVEDLERGLRGPDGRPTMIERHGSPLPGPPGLGAPPGFSQQRMPPPPEMMRMPMPVGMSPLPPGMSPLPPGMPINPALMMMSPQMAQMARMRSPLPPMMGMSPQQMRPPPPAAMMSPHFIANSPHHMHAPSSEGRQNYQQHNYRGGRGGGNNRGRYNSPRYQNNGNRSWNNRDNRDRDYNNRGNRDWKWSSRNRHGDQPEPLIEMEPSKMMTSKEKEWIFKISMMSLLSGDFMASDYYFINYMKKQALQESIPKKNKAEEEEEKEEKDKAKNLVNYAQKHQQTKESHKPVKFEGSLGKLSITSVHHPRQIMDLSTPESEAKTAARTQESGRKKYILYGMVEKMHDLYLGALDIDDQLVEMTPEEQQEALYKRKETINKLFELLKVELHTTQGSSGDIDHFLHLLSICKARKLLNRAILIFDQVQSESILSMLIQFLPTLLKKDNRDQALSDIPDRIKIFLSKSEEQFKLKCLKMLRKINLKLLLSYAMSIRLLGVVLDSLTDKNPEHNIEWSYYFCEVPRMSIELSPEIFKKNQTDIQNLKNVLGASDLLIKID</sequence>
<evidence type="ECO:0000256" key="2">
    <source>
        <dbReference type="ARBA" id="ARBA00004201"/>
    </source>
</evidence>
<feature type="compositionally biased region" description="Low complexity" evidence="7">
    <location>
        <begin position="294"/>
        <end position="304"/>
    </location>
</feature>